<proteinExistence type="predicted"/>
<keyword evidence="1" id="KW-0812">Transmembrane</keyword>
<dbReference type="Proteomes" id="UP000177053">
    <property type="component" value="Unassembled WGS sequence"/>
</dbReference>
<keyword evidence="1" id="KW-0472">Membrane</keyword>
<gene>
    <name evidence="2" type="ORF">A2Z22_05365</name>
</gene>
<evidence type="ECO:0000313" key="2">
    <source>
        <dbReference type="EMBL" id="OGM10706.1"/>
    </source>
</evidence>
<name>A0A1F7X6J3_9BACT</name>
<organism evidence="2 3">
    <name type="scientific">Candidatus Woesebacteria bacterium RBG_16_34_12</name>
    <dbReference type="NCBI Taxonomy" id="1802480"/>
    <lineage>
        <taxon>Bacteria</taxon>
        <taxon>Candidatus Woeseibacteriota</taxon>
    </lineage>
</organism>
<evidence type="ECO:0000256" key="1">
    <source>
        <dbReference type="SAM" id="Phobius"/>
    </source>
</evidence>
<keyword evidence="1" id="KW-1133">Transmembrane helix</keyword>
<dbReference type="EMBL" id="MGFS01000032">
    <property type="protein sequence ID" value="OGM10706.1"/>
    <property type="molecule type" value="Genomic_DNA"/>
</dbReference>
<sequence length="129" mass="15216">MVHYSLYLSYWLVNSLILYLFNTLYPDDIVLGTYQISYITAIIFSGFWMTFFFWALWDFFKGFKLKIEKIFFALAFLSLLNSISVWSVARLANFTGLGVSSFMWAIIIGSIANFFHLFLWTDYTREKGK</sequence>
<feature type="transmembrane region" description="Helical" evidence="1">
    <location>
        <begin position="101"/>
        <end position="120"/>
    </location>
</feature>
<feature type="transmembrane region" description="Helical" evidence="1">
    <location>
        <begin position="7"/>
        <end position="25"/>
    </location>
</feature>
<feature type="transmembrane region" description="Helical" evidence="1">
    <location>
        <begin position="37"/>
        <end position="57"/>
    </location>
</feature>
<accession>A0A1F7X6J3</accession>
<comment type="caution">
    <text evidence="2">The sequence shown here is derived from an EMBL/GenBank/DDBJ whole genome shotgun (WGS) entry which is preliminary data.</text>
</comment>
<reference evidence="2 3" key="1">
    <citation type="journal article" date="2016" name="Nat. Commun.">
        <title>Thousands of microbial genomes shed light on interconnected biogeochemical processes in an aquifer system.</title>
        <authorList>
            <person name="Anantharaman K."/>
            <person name="Brown C.T."/>
            <person name="Hug L.A."/>
            <person name="Sharon I."/>
            <person name="Castelle C.J."/>
            <person name="Probst A.J."/>
            <person name="Thomas B.C."/>
            <person name="Singh A."/>
            <person name="Wilkins M.J."/>
            <person name="Karaoz U."/>
            <person name="Brodie E.L."/>
            <person name="Williams K.H."/>
            <person name="Hubbard S.S."/>
            <person name="Banfield J.F."/>
        </authorList>
    </citation>
    <scope>NUCLEOTIDE SEQUENCE [LARGE SCALE GENOMIC DNA]</scope>
</reference>
<protein>
    <submittedName>
        <fullName evidence="2">Uncharacterized protein</fullName>
    </submittedName>
</protein>
<feature type="transmembrane region" description="Helical" evidence="1">
    <location>
        <begin position="69"/>
        <end position="89"/>
    </location>
</feature>
<dbReference type="AlphaFoldDB" id="A0A1F7X6J3"/>
<evidence type="ECO:0000313" key="3">
    <source>
        <dbReference type="Proteomes" id="UP000177053"/>
    </source>
</evidence>